<gene>
    <name evidence="7" type="ORF">GQX73_g4328</name>
</gene>
<accession>A0A7C8IPU2</accession>
<dbReference type="SMART" id="SM00490">
    <property type="entry name" value="HELICc"/>
    <property type="match status" value="1"/>
</dbReference>
<keyword evidence="8" id="KW-1185">Reference proteome</keyword>
<dbReference type="PANTHER" id="PTHR45626">
    <property type="entry name" value="TRANSCRIPTION TERMINATION FACTOR 2-RELATED"/>
    <property type="match status" value="1"/>
</dbReference>
<feature type="region of interest" description="Disordered" evidence="4">
    <location>
        <begin position="1"/>
        <end position="21"/>
    </location>
</feature>
<dbReference type="GO" id="GO:0005524">
    <property type="term" value="F:ATP binding"/>
    <property type="evidence" value="ECO:0007669"/>
    <property type="project" value="UniProtKB-KW"/>
</dbReference>
<evidence type="ECO:0000313" key="8">
    <source>
        <dbReference type="Proteomes" id="UP000481858"/>
    </source>
</evidence>
<dbReference type="InterPro" id="IPR038718">
    <property type="entry name" value="SNF2-like_sf"/>
</dbReference>
<keyword evidence="2" id="KW-0378">Hydrolase</keyword>
<evidence type="ECO:0000256" key="1">
    <source>
        <dbReference type="ARBA" id="ARBA00022741"/>
    </source>
</evidence>
<evidence type="ECO:0000256" key="4">
    <source>
        <dbReference type="SAM" id="MobiDB-lite"/>
    </source>
</evidence>
<comment type="caution">
    <text evidence="7">The sequence shown here is derived from an EMBL/GenBank/DDBJ whole genome shotgun (WGS) entry which is preliminary data.</text>
</comment>
<dbReference type="InterPro" id="IPR000330">
    <property type="entry name" value="SNF2_N"/>
</dbReference>
<dbReference type="SMART" id="SM00487">
    <property type="entry name" value="DEXDc"/>
    <property type="match status" value="1"/>
</dbReference>
<dbReference type="SUPFAM" id="SSF52540">
    <property type="entry name" value="P-loop containing nucleoside triphosphate hydrolases"/>
    <property type="match status" value="2"/>
</dbReference>
<dbReference type="InterPro" id="IPR050628">
    <property type="entry name" value="SNF2_RAD54_helicase_TF"/>
</dbReference>
<keyword evidence="1" id="KW-0547">Nucleotide-binding</keyword>
<feature type="region of interest" description="Disordered" evidence="4">
    <location>
        <begin position="733"/>
        <end position="765"/>
    </location>
</feature>
<dbReference type="Gene3D" id="3.40.50.300">
    <property type="entry name" value="P-loop containing nucleotide triphosphate hydrolases"/>
    <property type="match status" value="2"/>
</dbReference>
<dbReference type="EMBL" id="WUBL01000039">
    <property type="protein sequence ID" value="KAF2969221.1"/>
    <property type="molecule type" value="Genomic_DNA"/>
</dbReference>
<feature type="region of interest" description="Disordered" evidence="4">
    <location>
        <begin position="1063"/>
        <end position="1094"/>
    </location>
</feature>
<dbReference type="Proteomes" id="UP000481858">
    <property type="component" value="Unassembled WGS sequence"/>
</dbReference>
<organism evidence="7 8">
    <name type="scientific">Xylaria multiplex</name>
    <dbReference type="NCBI Taxonomy" id="323545"/>
    <lineage>
        <taxon>Eukaryota</taxon>
        <taxon>Fungi</taxon>
        <taxon>Dikarya</taxon>
        <taxon>Ascomycota</taxon>
        <taxon>Pezizomycotina</taxon>
        <taxon>Sordariomycetes</taxon>
        <taxon>Xylariomycetidae</taxon>
        <taxon>Xylariales</taxon>
        <taxon>Xylariaceae</taxon>
        <taxon>Xylaria</taxon>
    </lineage>
</organism>
<protein>
    <recommendedName>
        <fullName evidence="9">Helicase ATP-binding domain-containing protein</fullName>
    </recommendedName>
</protein>
<dbReference type="OrthoDB" id="4778002at2759"/>
<feature type="compositionally biased region" description="Basic and acidic residues" evidence="4">
    <location>
        <begin position="1069"/>
        <end position="1083"/>
    </location>
</feature>
<evidence type="ECO:0000259" key="6">
    <source>
        <dbReference type="SMART" id="SM00490"/>
    </source>
</evidence>
<dbReference type="GO" id="GO:0005634">
    <property type="term" value="C:nucleus"/>
    <property type="evidence" value="ECO:0007669"/>
    <property type="project" value="TreeGrafter"/>
</dbReference>
<dbReference type="InterPro" id="IPR001650">
    <property type="entry name" value="Helicase_C-like"/>
</dbReference>
<reference evidence="7 8" key="1">
    <citation type="submission" date="2019-12" db="EMBL/GenBank/DDBJ databases">
        <title>Draft genome sequence of the ascomycete Xylaria multiplex DSM 110363.</title>
        <authorList>
            <person name="Buettner E."/>
            <person name="Kellner H."/>
        </authorList>
    </citation>
    <scope>NUCLEOTIDE SEQUENCE [LARGE SCALE GENOMIC DNA]</scope>
    <source>
        <strain evidence="7 8">DSM 110363</strain>
    </source>
</reference>
<feature type="region of interest" description="Disordered" evidence="4">
    <location>
        <begin position="1595"/>
        <end position="1618"/>
    </location>
</feature>
<name>A0A7C8IPU2_9PEZI</name>
<evidence type="ECO:0008006" key="9">
    <source>
        <dbReference type="Google" id="ProtNLM"/>
    </source>
</evidence>
<evidence type="ECO:0000259" key="5">
    <source>
        <dbReference type="SMART" id="SM00487"/>
    </source>
</evidence>
<evidence type="ECO:0000256" key="2">
    <source>
        <dbReference type="ARBA" id="ARBA00022801"/>
    </source>
</evidence>
<dbReference type="InterPro" id="IPR027417">
    <property type="entry name" value="P-loop_NTPase"/>
</dbReference>
<keyword evidence="3" id="KW-0067">ATP-binding</keyword>
<dbReference type="Gene3D" id="3.40.50.10810">
    <property type="entry name" value="Tandem AAA-ATPase domain"/>
    <property type="match status" value="1"/>
</dbReference>
<dbReference type="InterPro" id="IPR014001">
    <property type="entry name" value="Helicase_ATP-bd"/>
</dbReference>
<dbReference type="Pfam" id="PF00176">
    <property type="entry name" value="SNF2-rel_dom"/>
    <property type="match status" value="1"/>
</dbReference>
<evidence type="ECO:0000256" key="3">
    <source>
        <dbReference type="ARBA" id="ARBA00022840"/>
    </source>
</evidence>
<feature type="domain" description="Helicase C-terminal" evidence="6">
    <location>
        <begin position="1250"/>
        <end position="1335"/>
    </location>
</feature>
<feature type="compositionally biased region" description="Acidic residues" evidence="4">
    <location>
        <begin position="733"/>
        <end position="743"/>
    </location>
</feature>
<dbReference type="GO" id="GO:0016787">
    <property type="term" value="F:hydrolase activity"/>
    <property type="evidence" value="ECO:0007669"/>
    <property type="project" value="UniProtKB-KW"/>
</dbReference>
<dbReference type="Pfam" id="PF00271">
    <property type="entry name" value="Helicase_C"/>
    <property type="match status" value="1"/>
</dbReference>
<dbReference type="GO" id="GO:0008094">
    <property type="term" value="F:ATP-dependent activity, acting on DNA"/>
    <property type="evidence" value="ECO:0007669"/>
    <property type="project" value="TreeGrafter"/>
</dbReference>
<feature type="domain" description="Helicase ATP-binding" evidence="5">
    <location>
        <begin position="522"/>
        <end position="874"/>
    </location>
</feature>
<dbReference type="InParanoid" id="A0A7C8IPU2"/>
<evidence type="ECO:0000313" key="7">
    <source>
        <dbReference type="EMBL" id="KAF2969221.1"/>
    </source>
</evidence>
<dbReference type="GO" id="GO:0006281">
    <property type="term" value="P:DNA repair"/>
    <property type="evidence" value="ECO:0007669"/>
    <property type="project" value="TreeGrafter"/>
</dbReference>
<sequence>MGATMAATRRHHDPVAAKTGKPETIARLPSRKASTWARSPSWNTIPFTGGRVATDAQTLLAHETHYKRLNGVIPSTLITTTTTSPFSGDNQAAAVVGFGGTDVKGIERFLIFVDNHASSVFGPLQQVLLQRIVDGVPFNFHHTIENVQFFEHAFVARLPELDEWYKDILETKNYIGALPDKFRNNPAASFYLGFVGACLVLASEHPELFVEREGTHDGGFVRGVSLEDLMRCSIVARHYVRRRKAGDYGTANKRSPGSQAGKVNLDDTIVFYKSNDDIAKEAANSEGMVMEGDYVTKVASVLQMLQNCGFKEEYNVVAQQEFDQLDGVERENYCYRHFDVLEKFRIVWYNTTKDNVIGKQLAHMDTATRESLMKTIENRIHNMHEGMDPLAEVASMEADDLRRWTMEQLSTGLESADLVEPMFEVDGGDPSLMSKEEEQSARYNPFKGGNDNNVPLVGVRRTRLDDTSDVYTREEVLKSDYNALWDGFSGGNDTCQMTVERAEQITGISYEHPYIDPSKTTQGAKLHPHQIVDTAALLEKLIAYPHAGLLANACGTGKTATYLATITQINRRQLTNWQNQQVDGTPPEQQQKFHVSIVFVPATLIKPTFDECRNLFPKLLSPHIYYGTKHDYMGNIAASTAFIEPDGLSAFVNKHSPDDPETGKVVIITSYVTFKRRETTGIQKLRDQLTYDDRVFLGHHMTDSPASLDRRSNAQIDLQAEGDELDRQLLDNDDEFDEDDDNEVESRRLNAENLLEDTGDTPESQMRDEVDEVNSALRAVRRRRKSEEKKKEQVYTLYSAKNPIQYNVVVCDEAHLLKNHKSAIHKAVKCLRRESLLLVTATPMLNTVMDILSLLLLAIPRSPASYTPPSYSYHTMYGDGGKLGLCQPLEDPRLAGFLERDGQEDLGRILRIAADSGAYNGPIAGHPILGPYFSLPGIRDGDPVPATPIINPQDPEYDAKLTSWETYNRKWWQLLPCNVRWAAKEFGSDFEGARVLIRPIFEQLCVKRGMQTMLKLPDGRIVRPGDQLKGAAFRVVNVQFPPEEQLGYNAIWNEWGRKLYTADDEEDTNRDKSRGKDLPDRPRGSGSGNGGRINAKAVRHLTIPAFNLQNKSLLAPRVKTAGLAKSAKRFAPSGYTHQKDQAQLLSSLQKTDTKDSRKRAAPAMGVEEVSALINDHPKDGGASWVYEVLKAGPEYPPLSSRYQYLYFHTYRSPILCATIMQVNRWLTQPIGSDGLPNRVVIMANMPWIQQEVALCLEMMGWNVLSIRSDHSVQERNVAIDKFNDPDSDVQILLTSMDLSAYGLNLHKSCCKGIVIQWPWNANHLIQILGRLPRIGQWRFVEWVIFHIPGTIYDKMQTIVWSKYVRQLAVESKISSKVIGVWATIAAHGYIYKLFNLPYNRWLWDRTAFNLDVVGIDTGGRGGYTNRNVTLSLFFERVAELLNDSRRTPPSPDKDLAESIAFNEISDRTRNDLVAGAYRWFQQNEERGEAQASGREVPITYVWLAEHCTYSDLDQENKREITKYISNRIIKQLNSDLKFAEIPTRARRLTKLRGIVEGGDKDENEDNLAFGDPNVGAFARVADKFARELACSDEDAVPTRRRGGKRGGTGDHNRHRVKR</sequence>
<proteinExistence type="predicted"/>